<proteinExistence type="predicted"/>
<feature type="compositionally biased region" description="Acidic residues" evidence="1">
    <location>
        <begin position="362"/>
        <end position="372"/>
    </location>
</feature>
<keyword evidence="3" id="KW-1185">Reference proteome</keyword>
<feature type="compositionally biased region" description="Basic residues" evidence="1">
    <location>
        <begin position="317"/>
        <end position="327"/>
    </location>
</feature>
<feature type="compositionally biased region" description="Acidic residues" evidence="1">
    <location>
        <begin position="339"/>
        <end position="349"/>
    </location>
</feature>
<organism evidence="2 3">
    <name type="scientific">Tegillarca granosa</name>
    <name type="common">Malaysian cockle</name>
    <name type="synonym">Anadara granosa</name>
    <dbReference type="NCBI Taxonomy" id="220873"/>
    <lineage>
        <taxon>Eukaryota</taxon>
        <taxon>Metazoa</taxon>
        <taxon>Spiralia</taxon>
        <taxon>Lophotrochozoa</taxon>
        <taxon>Mollusca</taxon>
        <taxon>Bivalvia</taxon>
        <taxon>Autobranchia</taxon>
        <taxon>Pteriomorphia</taxon>
        <taxon>Arcoida</taxon>
        <taxon>Arcoidea</taxon>
        <taxon>Arcidae</taxon>
        <taxon>Tegillarca</taxon>
    </lineage>
</organism>
<name>A0ABQ9EC91_TEGGR</name>
<reference evidence="2 3" key="1">
    <citation type="submission" date="2022-12" db="EMBL/GenBank/DDBJ databases">
        <title>Chromosome-level genome of Tegillarca granosa.</title>
        <authorList>
            <person name="Kim J."/>
        </authorList>
    </citation>
    <scope>NUCLEOTIDE SEQUENCE [LARGE SCALE GENOMIC DNA]</scope>
    <source>
        <strain evidence="2">Teg-2019</strain>
        <tissue evidence="2">Adductor muscle</tissue>
    </source>
</reference>
<comment type="caution">
    <text evidence="2">The sequence shown here is derived from an EMBL/GenBank/DDBJ whole genome shotgun (WGS) entry which is preliminary data.</text>
</comment>
<dbReference type="EMBL" id="JARBDR010000917">
    <property type="protein sequence ID" value="KAJ8302795.1"/>
    <property type="molecule type" value="Genomic_DNA"/>
</dbReference>
<accession>A0ABQ9EC91</accession>
<dbReference type="Proteomes" id="UP001217089">
    <property type="component" value="Unassembled WGS sequence"/>
</dbReference>
<evidence type="ECO:0000313" key="2">
    <source>
        <dbReference type="EMBL" id="KAJ8302795.1"/>
    </source>
</evidence>
<feature type="region of interest" description="Disordered" evidence="1">
    <location>
        <begin position="302"/>
        <end position="374"/>
    </location>
</feature>
<evidence type="ECO:0000256" key="1">
    <source>
        <dbReference type="SAM" id="MobiDB-lite"/>
    </source>
</evidence>
<feature type="compositionally biased region" description="Low complexity" evidence="1">
    <location>
        <begin position="350"/>
        <end position="361"/>
    </location>
</feature>
<feature type="region of interest" description="Disordered" evidence="1">
    <location>
        <begin position="175"/>
        <end position="197"/>
    </location>
</feature>
<gene>
    <name evidence="2" type="ORF">KUTeg_019191</name>
</gene>
<protein>
    <submittedName>
        <fullName evidence="2">Uncharacterized protein</fullName>
    </submittedName>
</protein>
<evidence type="ECO:0000313" key="3">
    <source>
        <dbReference type="Proteomes" id="UP001217089"/>
    </source>
</evidence>
<sequence length="435" mass="50208">MIMPSGSVNTDKVFSVAGHPQNTAVLMDIISKLKYDLKQCNNEKQKLAEQLNCFITLVKRSWEGDHNAALHLGNIVGVMPPVEWNNSYDGKLRNTPVPGCKTRAVMNWERFAIKLLELDYARMQDEIHYRQQLHLQNRNLYMDAVLNSHENEMSKFPLHRRKKMDEIDQRFLKTYNKNPGMNKKPSRVKSAPASRQAKNMVEGKNITLNDLLVKPAQNVSSESNRPFSGLYQFDNEQTSYYDPVSYDDPKRYKQNNLFDLDTVFGPDDPMKKPRPISAFMPRERNATKSRPTSAGVFVTQKNERPLKYESTRPFSGKGKKNNKKSQRLRSASEPFINFYEEEEEKEIQEETANGNNENENVSFEEELSDTEETTVKEDLISPALRVRVKSAVNRPQHVDKFVNDMQQMAELEKDFQKTAIELQKKLGISEMGMVK</sequence>